<evidence type="ECO:0000313" key="3">
    <source>
        <dbReference type="EMBL" id="QSE76323.1"/>
    </source>
</evidence>
<dbReference type="Proteomes" id="UP000663608">
    <property type="component" value="Chromosome"/>
</dbReference>
<dbReference type="RefSeq" id="WP_205871757.1">
    <property type="nucleotide sequence ID" value="NZ_CP070872.1"/>
</dbReference>
<dbReference type="KEGG" id="lti:JW886_07590"/>
<proteinExistence type="predicted"/>
<keyword evidence="1" id="KW-0175">Coiled coil</keyword>
<sequence length="213" mass="23671">MKHKELFQLNLQLFADGQEGDEGGTGTGQSTPPEFNPDELTDEQVAIIKDKFGLKDDTDVDSIINTRYSRWQKELDEKQNEAAKLAAMDEKQKADYEMQQLQDKIAAYERKEQLAEMSETASGMLNDKGIQPTKEVLEMIVSEDADKTSNNVKSYIAAIEAERESIKADFEKRLGGKIPLDGSGTATLSRGAQLAKAANNQTKKPDNDPWALK</sequence>
<dbReference type="AlphaFoldDB" id="A0AA45KGX1"/>
<feature type="region of interest" description="Disordered" evidence="2">
    <location>
        <begin position="179"/>
        <end position="213"/>
    </location>
</feature>
<protein>
    <submittedName>
        <fullName evidence="3">DUF4355 domain-containing protein</fullName>
    </submittedName>
</protein>
<name>A0AA45KGX1_9LACT</name>
<evidence type="ECO:0000313" key="4">
    <source>
        <dbReference type="Proteomes" id="UP000663608"/>
    </source>
</evidence>
<dbReference type="EMBL" id="CP070872">
    <property type="protein sequence ID" value="QSE76323.1"/>
    <property type="molecule type" value="Genomic_DNA"/>
</dbReference>
<dbReference type="Pfam" id="PF14265">
    <property type="entry name" value="DUF4355"/>
    <property type="match status" value="1"/>
</dbReference>
<evidence type="ECO:0000256" key="2">
    <source>
        <dbReference type="SAM" id="MobiDB-lite"/>
    </source>
</evidence>
<feature type="coiled-coil region" evidence="1">
    <location>
        <begin position="68"/>
        <end position="118"/>
    </location>
</feature>
<evidence type="ECO:0000256" key="1">
    <source>
        <dbReference type="SAM" id="Coils"/>
    </source>
</evidence>
<accession>A0AA45KGX1</accession>
<feature type="region of interest" description="Disordered" evidence="2">
    <location>
        <begin position="12"/>
        <end position="40"/>
    </location>
</feature>
<gene>
    <name evidence="3" type="ORF">JW886_07590</name>
</gene>
<organism evidence="3 4">
    <name type="scientific">Lactococcus taiwanensis</name>
    <dbReference type="NCBI Taxonomy" id="1151742"/>
    <lineage>
        <taxon>Bacteria</taxon>
        <taxon>Bacillati</taxon>
        <taxon>Bacillota</taxon>
        <taxon>Bacilli</taxon>
        <taxon>Lactobacillales</taxon>
        <taxon>Streptococcaceae</taxon>
        <taxon>Lactococcus</taxon>
    </lineage>
</organism>
<keyword evidence="4" id="KW-1185">Reference proteome</keyword>
<dbReference type="InterPro" id="IPR025580">
    <property type="entry name" value="Gp46"/>
</dbReference>
<reference evidence="3 4" key="1">
    <citation type="submission" date="2021-02" db="EMBL/GenBank/DDBJ databases">
        <title>Complete genome sequence of Lactococcus lactis strain K_LL004.</title>
        <authorList>
            <person name="Kim H.B."/>
        </authorList>
    </citation>
    <scope>NUCLEOTIDE SEQUENCE [LARGE SCALE GENOMIC DNA]</scope>
    <source>
        <strain evidence="3 4">K_LL004</strain>
    </source>
</reference>